<dbReference type="GO" id="GO:0004316">
    <property type="term" value="F:3-oxoacyl-[acyl-carrier-protein] reductase (NADPH) activity"/>
    <property type="evidence" value="ECO:0007669"/>
    <property type="project" value="UniProtKB-EC"/>
</dbReference>
<dbReference type="Proteomes" id="UP000552644">
    <property type="component" value="Unassembled WGS sequence"/>
</dbReference>
<evidence type="ECO:0000313" key="5">
    <source>
        <dbReference type="Proteomes" id="UP000552644"/>
    </source>
</evidence>
<evidence type="ECO:0000259" key="3">
    <source>
        <dbReference type="SMART" id="SM00822"/>
    </source>
</evidence>
<dbReference type="InterPro" id="IPR020904">
    <property type="entry name" value="Sc_DH/Rdtase_CS"/>
</dbReference>
<dbReference type="RefSeq" id="WP_184719873.1">
    <property type="nucleotide sequence ID" value="NZ_JACHJP010000007.1"/>
</dbReference>
<dbReference type="InterPro" id="IPR036291">
    <property type="entry name" value="NAD(P)-bd_dom_sf"/>
</dbReference>
<dbReference type="EC" id="1.1.1.100" evidence="4"/>
<dbReference type="PRINTS" id="PR00080">
    <property type="entry name" value="SDRFAMILY"/>
</dbReference>
<dbReference type="PROSITE" id="PS00061">
    <property type="entry name" value="ADH_SHORT"/>
    <property type="match status" value="1"/>
</dbReference>
<dbReference type="PANTHER" id="PTHR42879:SF2">
    <property type="entry name" value="3-OXOACYL-[ACYL-CARRIER-PROTEIN] REDUCTASE FABG"/>
    <property type="match status" value="1"/>
</dbReference>
<dbReference type="NCBIfam" id="NF009466">
    <property type="entry name" value="PRK12826.1-2"/>
    <property type="match status" value="1"/>
</dbReference>
<comment type="similarity">
    <text evidence="1">Belongs to the short-chain dehydrogenases/reductases (SDR) family.</text>
</comment>
<dbReference type="PANTHER" id="PTHR42879">
    <property type="entry name" value="3-OXOACYL-(ACYL-CARRIER-PROTEIN) REDUCTASE"/>
    <property type="match status" value="1"/>
</dbReference>
<evidence type="ECO:0000256" key="1">
    <source>
        <dbReference type="ARBA" id="ARBA00006484"/>
    </source>
</evidence>
<name>A0A7W7QRP0_9ACTN</name>
<dbReference type="FunFam" id="3.40.50.720:FF:000173">
    <property type="entry name" value="3-oxoacyl-[acyl-carrier protein] reductase"/>
    <property type="match status" value="1"/>
</dbReference>
<keyword evidence="2 4" id="KW-0560">Oxidoreductase</keyword>
<proteinExistence type="inferred from homology"/>
<evidence type="ECO:0000313" key="4">
    <source>
        <dbReference type="EMBL" id="MBB4918515.1"/>
    </source>
</evidence>
<dbReference type="InterPro" id="IPR002347">
    <property type="entry name" value="SDR_fam"/>
</dbReference>
<feature type="domain" description="Ketoreductase" evidence="3">
    <location>
        <begin position="3"/>
        <end position="204"/>
    </location>
</feature>
<dbReference type="GO" id="GO:0032787">
    <property type="term" value="P:monocarboxylic acid metabolic process"/>
    <property type="evidence" value="ECO:0007669"/>
    <property type="project" value="UniProtKB-ARBA"/>
</dbReference>
<dbReference type="SUPFAM" id="SSF51735">
    <property type="entry name" value="NAD(P)-binding Rossmann-fold domains"/>
    <property type="match status" value="1"/>
</dbReference>
<dbReference type="InterPro" id="IPR057326">
    <property type="entry name" value="KR_dom"/>
</dbReference>
<dbReference type="AlphaFoldDB" id="A0A7W7QRP0"/>
<dbReference type="Gene3D" id="3.40.50.720">
    <property type="entry name" value="NAD(P)-binding Rossmann-like Domain"/>
    <property type="match status" value="1"/>
</dbReference>
<organism evidence="4 5">
    <name type="scientific">Streptosporangium saharense</name>
    <dbReference type="NCBI Taxonomy" id="1706840"/>
    <lineage>
        <taxon>Bacteria</taxon>
        <taxon>Bacillati</taxon>
        <taxon>Actinomycetota</taxon>
        <taxon>Actinomycetes</taxon>
        <taxon>Streptosporangiales</taxon>
        <taxon>Streptosporangiaceae</taxon>
        <taxon>Streptosporangium</taxon>
    </lineage>
</organism>
<accession>A0A7W7QRP0</accession>
<dbReference type="InterPro" id="IPR050259">
    <property type="entry name" value="SDR"/>
</dbReference>
<sequence>MSRSVLVTGGNRGIGLAIARAFEEAGDKVAVTYRSGEPPEGLFGVRCDVTDSASVEAAFEEVKAQQGAVQVLVANAGTTRDNLFMAMSEKDFADVIDTNLMGAVRAARCAVTDMVKARWGRIILVGSTTAFWGSPGVTNYSASKAAMAGFARSLAWELGPRKITVNVVMPGLVETDMVAGLSEQHRAYLHSITALRRSGRPEEVAPAVRFLASDEASFITGALLPISGGSGLGY</sequence>
<keyword evidence="5" id="KW-1185">Reference proteome</keyword>
<dbReference type="PRINTS" id="PR00081">
    <property type="entry name" value="GDHRDH"/>
</dbReference>
<evidence type="ECO:0000256" key="2">
    <source>
        <dbReference type="ARBA" id="ARBA00023002"/>
    </source>
</evidence>
<dbReference type="Pfam" id="PF13561">
    <property type="entry name" value="adh_short_C2"/>
    <property type="match status" value="1"/>
</dbReference>
<dbReference type="SMART" id="SM00822">
    <property type="entry name" value="PKS_KR"/>
    <property type="match status" value="1"/>
</dbReference>
<dbReference type="EMBL" id="JACHJP010000007">
    <property type="protein sequence ID" value="MBB4918515.1"/>
    <property type="molecule type" value="Genomic_DNA"/>
</dbReference>
<gene>
    <name evidence="4" type="ORF">FHS44_005645</name>
</gene>
<comment type="caution">
    <text evidence="4">The sequence shown here is derived from an EMBL/GenBank/DDBJ whole genome shotgun (WGS) entry which is preliminary data.</text>
</comment>
<protein>
    <submittedName>
        <fullName evidence="4">3-oxoacyl-[acyl-carrier protein] reductase</fullName>
        <ecNumber evidence="4">1.1.1.100</ecNumber>
    </submittedName>
</protein>
<reference evidence="4 5" key="1">
    <citation type="submission" date="2020-08" db="EMBL/GenBank/DDBJ databases">
        <title>Genomic Encyclopedia of Type Strains, Phase III (KMG-III): the genomes of soil and plant-associated and newly described type strains.</title>
        <authorList>
            <person name="Whitman W."/>
        </authorList>
    </citation>
    <scope>NUCLEOTIDE SEQUENCE [LARGE SCALE GENOMIC DNA]</scope>
    <source>
        <strain evidence="4 5">CECT 8840</strain>
    </source>
</reference>